<dbReference type="InterPro" id="IPR008930">
    <property type="entry name" value="Terpenoid_cyclase/PrenylTrfase"/>
</dbReference>
<dbReference type="EMBL" id="CP042913">
    <property type="protein sequence ID" value="QEG35582.1"/>
    <property type="molecule type" value="Genomic_DNA"/>
</dbReference>
<accession>A0A5B9QDK0</accession>
<evidence type="ECO:0000313" key="2">
    <source>
        <dbReference type="Proteomes" id="UP000323917"/>
    </source>
</evidence>
<keyword evidence="2" id="KW-1185">Reference proteome</keyword>
<organism evidence="1 2">
    <name type="scientific">Bythopirellula goksoeyrii</name>
    <dbReference type="NCBI Taxonomy" id="1400387"/>
    <lineage>
        <taxon>Bacteria</taxon>
        <taxon>Pseudomonadati</taxon>
        <taxon>Planctomycetota</taxon>
        <taxon>Planctomycetia</taxon>
        <taxon>Pirellulales</taxon>
        <taxon>Lacipirellulaceae</taxon>
        <taxon>Bythopirellula</taxon>
    </lineage>
</organism>
<dbReference type="KEGG" id="bgok:Pr1d_28830"/>
<reference evidence="1 2" key="1">
    <citation type="submission" date="2019-08" db="EMBL/GenBank/DDBJ databases">
        <title>Deep-cultivation of Planctomycetes and their phenomic and genomic characterization uncovers novel biology.</title>
        <authorList>
            <person name="Wiegand S."/>
            <person name="Jogler M."/>
            <person name="Boedeker C."/>
            <person name="Pinto D."/>
            <person name="Vollmers J."/>
            <person name="Rivas-Marin E."/>
            <person name="Kohn T."/>
            <person name="Peeters S.H."/>
            <person name="Heuer A."/>
            <person name="Rast P."/>
            <person name="Oberbeckmann S."/>
            <person name="Bunk B."/>
            <person name="Jeske O."/>
            <person name="Meyerdierks A."/>
            <person name="Storesund J.E."/>
            <person name="Kallscheuer N."/>
            <person name="Luecker S."/>
            <person name="Lage O.M."/>
            <person name="Pohl T."/>
            <person name="Merkel B.J."/>
            <person name="Hornburger P."/>
            <person name="Mueller R.-W."/>
            <person name="Bruemmer F."/>
            <person name="Labrenz M."/>
            <person name="Spormann A.M."/>
            <person name="Op den Camp H."/>
            <person name="Overmann J."/>
            <person name="Amann R."/>
            <person name="Jetten M.S.M."/>
            <person name="Mascher T."/>
            <person name="Medema M.H."/>
            <person name="Devos D.P."/>
            <person name="Kaster A.-K."/>
            <person name="Ovreas L."/>
            <person name="Rohde M."/>
            <person name="Galperin M.Y."/>
            <person name="Jogler C."/>
        </authorList>
    </citation>
    <scope>NUCLEOTIDE SEQUENCE [LARGE SCALE GENOMIC DNA]</scope>
    <source>
        <strain evidence="1 2">Pr1d</strain>
    </source>
</reference>
<name>A0A5B9QDK0_9BACT</name>
<protein>
    <recommendedName>
        <fullName evidence="3">Prenyltransferase and squalene oxidase repeat protein</fullName>
    </recommendedName>
</protein>
<evidence type="ECO:0000313" key="1">
    <source>
        <dbReference type="EMBL" id="QEG35582.1"/>
    </source>
</evidence>
<dbReference type="Proteomes" id="UP000323917">
    <property type="component" value="Chromosome"/>
</dbReference>
<dbReference type="CDD" id="cd00688">
    <property type="entry name" value="ISOPREN_C2_like"/>
    <property type="match status" value="1"/>
</dbReference>
<gene>
    <name evidence="1" type="ORF">Pr1d_28830</name>
</gene>
<evidence type="ECO:0008006" key="3">
    <source>
        <dbReference type="Google" id="ProtNLM"/>
    </source>
</evidence>
<sequence length="374" mass="42025">MNQFKLLTRDPNRLIAKRSRFYAVSRDSRAIQFFVGFALSVSLLCESMPRAVGKVTPQVKERVEQGLDWLAYQQEKLGHWSAQGRYPTAMTSLAGLAFLCEGSTTTQGKYSENLRRAVDFLVRRSRPNGLIGDQDDDRYTYGHGFAMLFLSQILGEEEDLERREDLIRVLSQAVIFTGQAQTNAGGWGYVSAKDGSGFDEGSTTITQVQGLRGCRNAGISVPKEIIDKAIEYIHRCTLSDGGVQYSSKGGGARPAITAAAIACLYNAGQYDDEYVPRMLEYCEKNLKPDVQDSFGHWHYAHFYYSQVEYRQGGEQWNTYLDSISRRLLREVKLLKIGDDTVAVWEQGMVGPVYTTALNLIILQLDKASLPIYQR</sequence>
<dbReference type="AlphaFoldDB" id="A0A5B9QDK0"/>
<proteinExistence type="predicted"/>
<dbReference type="SUPFAM" id="SSF48239">
    <property type="entry name" value="Terpenoid cyclases/Protein prenyltransferases"/>
    <property type="match status" value="1"/>
</dbReference>
<dbReference type="Gene3D" id="1.50.10.20">
    <property type="match status" value="2"/>
</dbReference>